<gene>
    <name evidence="1" type="ORF">ABUE31_10545</name>
</gene>
<dbReference type="Proteomes" id="UP001556196">
    <property type="component" value="Unassembled WGS sequence"/>
</dbReference>
<reference evidence="1 2" key="1">
    <citation type="submission" date="2024-06" db="EMBL/GenBank/DDBJ databases">
        <authorList>
            <person name="Tuo L."/>
        </authorList>
    </citation>
    <scope>NUCLEOTIDE SEQUENCE [LARGE SCALE GENOMIC DNA]</scope>
    <source>
        <strain evidence="1 2">ZMM04-5</strain>
    </source>
</reference>
<dbReference type="RefSeq" id="WP_367723488.1">
    <property type="nucleotide sequence ID" value="NZ_JBFOCH010000074.1"/>
</dbReference>
<evidence type="ECO:0008006" key="3">
    <source>
        <dbReference type="Google" id="ProtNLM"/>
    </source>
</evidence>
<evidence type="ECO:0000313" key="2">
    <source>
        <dbReference type="Proteomes" id="UP001556196"/>
    </source>
</evidence>
<proteinExistence type="predicted"/>
<sequence length="218" mass="24675">MLSKENRRQIMERIGKAIDELVTDLYSERIDGISAVQEAEITSRLCQRLEDQLDNSRVGDYVFRVIAQSLPDRGPKSMERVIGADLFLSVSLEGHDGFDKGIFIQAKYDRNLDRGELKDACRRMRQVAGSKGAYVWIYEADGVRVVSSHQVSQMRHNTLADVVPRSATGFFGRILDCYAGNRSWGIPNGSDRREAVATRLRETRANNLLDIKLKKSRP</sequence>
<protein>
    <recommendedName>
        <fullName evidence="3">Restriction endonuclease type IV Mrr domain-containing protein</fullName>
    </recommendedName>
</protein>
<comment type="caution">
    <text evidence="1">The sequence shown here is derived from an EMBL/GenBank/DDBJ whole genome shotgun (WGS) entry which is preliminary data.</text>
</comment>
<organism evidence="1 2">
    <name type="scientific">Mesorhizobium marinum</name>
    <dbReference type="NCBI Taxonomy" id="3228790"/>
    <lineage>
        <taxon>Bacteria</taxon>
        <taxon>Pseudomonadati</taxon>
        <taxon>Pseudomonadota</taxon>
        <taxon>Alphaproteobacteria</taxon>
        <taxon>Hyphomicrobiales</taxon>
        <taxon>Phyllobacteriaceae</taxon>
        <taxon>Mesorhizobium</taxon>
    </lineage>
</organism>
<name>A0ABV3R057_9HYPH</name>
<evidence type="ECO:0000313" key="1">
    <source>
        <dbReference type="EMBL" id="MEW9806425.1"/>
    </source>
</evidence>
<accession>A0ABV3R057</accession>
<dbReference type="EMBL" id="JBFOCI010000002">
    <property type="protein sequence ID" value="MEW9806425.1"/>
    <property type="molecule type" value="Genomic_DNA"/>
</dbReference>
<keyword evidence="2" id="KW-1185">Reference proteome</keyword>